<name>A0A6S7ID84_PARCT</name>
<accession>A0A6S7ID84</accession>
<sequence length="451" mass="51054">MLIRKACNAGFARQEHQSCPDPPPQGEEVYVIDATDISELPVTFNVVETISTTKTPIPDVKPVFKSEMATPDEKWLSSFRLPTKFSPGVTAALENKSLTGNTRDEFNRDVCNSIKVHTMNPKKHERDFVAFRIITEYPFLADKIGCGTASWEQSIKNRFKNQRKLKRKANPQSIEIAPRTKQTASEEEAISGETGETCQEHLNALKKEMAKTKNKNFFLIKELMVATFEARRKHITTSPTTLHVLLLDYPGLRLVSELKSEFERIIGLTGTCRKMMEIYRHYAQAKILGLAQFKAKKSPAIMQILHEMDECIKEDTEKKSDIEEDGSVILLQMLLKEKSTNVEAIIKLCSDNESIDDFIQNTIAPMLIGAGQLGSITPLYLASEGEIIIKFSNTNLINAVVVLITSYYTFNVKYPNKGKNVYCFLEAILLEKTDEAKRRVAINRLMQEMDM</sequence>
<dbReference type="EMBL" id="CACRXK020008512">
    <property type="protein sequence ID" value="CAB4014949.1"/>
    <property type="molecule type" value="Genomic_DNA"/>
</dbReference>
<evidence type="ECO:0000256" key="1">
    <source>
        <dbReference type="SAM" id="MobiDB-lite"/>
    </source>
</evidence>
<dbReference type="PANTHER" id="PTHR31025">
    <property type="entry name" value="SI:CH211-196P9.1-RELATED"/>
    <property type="match status" value="1"/>
</dbReference>
<comment type="caution">
    <text evidence="2">The sequence shown here is derived from an EMBL/GenBank/DDBJ whole genome shotgun (WGS) entry which is preliminary data.</text>
</comment>
<protein>
    <submittedName>
        <fullName evidence="2">Uncharacterized protein</fullName>
    </submittedName>
</protein>
<reference evidence="2" key="1">
    <citation type="submission" date="2020-04" db="EMBL/GenBank/DDBJ databases">
        <authorList>
            <person name="Alioto T."/>
            <person name="Alioto T."/>
            <person name="Gomez Garrido J."/>
        </authorList>
    </citation>
    <scope>NUCLEOTIDE SEQUENCE</scope>
    <source>
        <strain evidence="2">A484AB</strain>
    </source>
</reference>
<dbReference type="OrthoDB" id="5970750at2759"/>
<dbReference type="PANTHER" id="PTHR31025:SF9">
    <property type="entry name" value="SI:DKEY-286J15.1"/>
    <property type="match status" value="1"/>
</dbReference>
<dbReference type="Proteomes" id="UP001152795">
    <property type="component" value="Unassembled WGS sequence"/>
</dbReference>
<feature type="region of interest" description="Disordered" evidence="1">
    <location>
        <begin position="162"/>
        <end position="193"/>
    </location>
</feature>
<gene>
    <name evidence="2" type="ORF">PACLA_8A068363</name>
</gene>
<keyword evidence="3" id="KW-1185">Reference proteome</keyword>
<dbReference type="AlphaFoldDB" id="A0A6S7ID84"/>
<evidence type="ECO:0000313" key="3">
    <source>
        <dbReference type="Proteomes" id="UP001152795"/>
    </source>
</evidence>
<organism evidence="2 3">
    <name type="scientific">Paramuricea clavata</name>
    <name type="common">Red gorgonian</name>
    <name type="synonym">Violescent sea-whip</name>
    <dbReference type="NCBI Taxonomy" id="317549"/>
    <lineage>
        <taxon>Eukaryota</taxon>
        <taxon>Metazoa</taxon>
        <taxon>Cnidaria</taxon>
        <taxon>Anthozoa</taxon>
        <taxon>Octocorallia</taxon>
        <taxon>Malacalcyonacea</taxon>
        <taxon>Plexauridae</taxon>
        <taxon>Paramuricea</taxon>
    </lineage>
</organism>
<proteinExistence type="predicted"/>
<evidence type="ECO:0000313" key="2">
    <source>
        <dbReference type="EMBL" id="CAB4014949.1"/>
    </source>
</evidence>